<name>A0ABR1LC90_9PEZI</name>
<sequence>MEYLEKDTQWKAESLFVTEKMLQKLKRARPLGPKFCRIWSEMMQAGTSNAVVEDKKLAGFELELVAAWLFASSLRGTGATYSGWLERTVKFAQDFAMFPESIDKAREQNLEAELLVTHALREVTGNQYSLINITTRDQLHHVTNMARYRKMVIEKFSNSVDKRFKAIWRKAEKAQLKEDKAQWKKNKTKAQSNPIDPGADTNEKGEEEERPGEAEVAYQAQLSADSQRALEGLARLGLA</sequence>
<proteinExistence type="predicted"/>
<comment type="caution">
    <text evidence="2">The sequence shown here is derived from an EMBL/GenBank/DDBJ whole genome shotgun (WGS) entry which is preliminary data.</text>
</comment>
<dbReference type="Proteomes" id="UP001360953">
    <property type="component" value="Unassembled WGS sequence"/>
</dbReference>
<gene>
    <name evidence="2" type="ORF">J3D65DRAFT_637713</name>
</gene>
<reference evidence="2 3" key="1">
    <citation type="submission" date="2024-04" db="EMBL/GenBank/DDBJ databases">
        <title>Phyllosticta paracitricarpa is synonymous to the EU quarantine fungus P. citricarpa based on phylogenomic analyses.</title>
        <authorList>
            <consortium name="Lawrence Berkeley National Laboratory"/>
            <person name="Van ingen-buijs V.A."/>
            <person name="Van westerhoven A.C."/>
            <person name="Haridas S."/>
            <person name="Skiadas P."/>
            <person name="Martin F."/>
            <person name="Groenewald J.Z."/>
            <person name="Crous P.W."/>
            <person name="Seidl M.F."/>
        </authorList>
    </citation>
    <scope>NUCLEOTIDE SEQUENCE [LARGE SCALE GENOMIC DNA]</scope>
    <source>
        <strain evidence="2 3">CPC 17464</strain>
    </source>
</reference>
<evidence type="ECO:0000313" key="3">
    <source>
        <dbReference type="Proteomes" id="UP001360953"/>
    </source>
</evidence>
<evidence type="ECO:0000256" key="1">
    <source>
        <dbReference type="SAM" id="MobiDB-lite"/>
    </source>
</evidence>
<dbReference type="RefSeq" id="XP_066651289.1">
    <property type="nucleotide sequence ID" value="XM_066801537.1"/>
</dbReference>
<accession>A0ABR1LC90</accession>
<feature type="region of interest" description="Disordered" evidence="1">
    <location>
        <begin position="178"/>
        <end position="216"/>
    </location>
</feature>
<evidence type="ECO:0000313" key="2">
    <source>
        <dbReference type="EMBL" id="KAK7531465.1"/>
    </source>
</evidence>
<protein>
    <submittedName>
        <fullName evidence="2">Uncharacterized protein</fullName>
    </submittedName>
</protein>
<organism evidence="2 3">
    <name type="scientific">Phyllosticta citribraziliensis</name>
    <dbReference type="NCBI Taxonomy" id="989973"/>
    <lineage>
        <taxon>Eukaryota</taxon>
        <taxon>Fungi</taxon>
        <taxon>Dikarya</taxon>
        <taxon>Ascomycota</taxon>
        <taxon>Pezizomycotina</taxon>
        <taxon>Dothideomycetes</taxon>
        <taxon>Dothideomycetes incertae sedis</taxon>
        <taxon>Botryosphaeriales</taxon>
        <taxon>Phyllostictaceae</taxon>
        <taxon>Phyllosticta</taxon>
    </lineage>
</organism>
<dbReference type="GeneID" id="92034443"/>
<keyword evidence="3" id="KW-1185">Reference proteome</keyword>
<dbReference type="EMBL" id="JBBPEH010000012">
    <property type="protein sequence ID" value="KAK7531465.1"/>
    <property type="molecule type" value="Genomic_DNA"/>
</dbReference>